<dbReference type="PRINTS" id="PR00700">
    <property type="entry name" value="PRTYPHPHTASE"/>
</dbReference>
<organism evidence="5 6">
    <name type="scientific">Ustilaginoidea virens</name>
    <name type="common">Rice false smut fungus</name>
    <name type="synonym">Villosiclava virens</name>
    <dbReference type="NCBI Taxonomy" id="1159556"/>
    <lineage>
        <taxon>Eukaryota</taxon>
        <taxon>Fungi</taxon>
        <taxon>Dikarya</taxon>
        <taxon>Ascomycota</taxon>
        <taxon>Pezizomycotina</taxon>
        <taxon>Sordariomycetes</taxon>
        <taxon>Hypocreomycetidae</taxon>
        <taxon>Hypocreales</taxon>
        <taxon>Clavicipitaceae</taxon>
        <taxon>Ustilaginoidea</taxon>
    </lineage>
</organism>
<dbReference type="SMART" id="SM00194">
    <property type="entry name" value="PTPc"/>
    <property type="match status" value="1"/>
</dbReference>
<keyword evidence="6" id="KW-1185">Reference proteome</keyword>
<dbReference type="RefSeq" id="XP_042998868.1">
    <property type="nucleotide sequence ID" value="XM_043142935.1"/>
</dbReference>
<dbReference type="InterPro" id="IPR029021">
    <property type="entry name" value="Prot-tyrosine_phosphatase-like"/>
</dbReference>
<sequence length="486" mass="54197">MDRLPSLRRKPKPPAIETSVHRTSSEAGESTMTADVAACLAPQPRPTTMRSPLRNLKLRVTAKRARTQSPAARPSSSPIAAVFSQDGIAPRSTTQEASASRARSRPVLPTFLNLSPAEIESKFLELTWAERSRLAQGARPDADAPGNVRWGLFRQTDAPQRGIMDRYINVKPWNHNRVKLNVSEDELDYVNASTVTLEPLSDKSLAPLRYIAMQGPTMPSFNYVWRMVAEQTACPAVIVQLTSMTEGGSVKCDQYFPDDAEESVWNLNEDDVWNDGWKARVTNDSRQELADGAIEKRKLVLHVEGEAEPRIVWHFLYTRWPDFGVPTLEDMDSFLALMEISREHNEPRHPRIIHCSAGVGRTGTFICLEHLMRELDAGTLETNETDAGKLPDLIYSTVDNLRQQRRYMVQSETQYRFLYDVMRKLWLGRYGAALSQGRDADGTGTGEPAAKRLEVAEGALSDERDGSPVSKNLASSKGSSRDDAAS</sequence>
<dbReference type="InterPro" id="IPR050348">
    <property type="entry name" value="Protein-Tyr_Phosphatase"/>
</dbReference>
<dbReference type="CDD" id="cd18533">
    <property type="entry name" value="PTP_fungal"/>
    <property type="match status" value="1"/>
</dbReference>
<dbReference type="EMBL" id="CP072756">
    <property type="protein sequence ID" value="QUC21195.1"/>
    <property type="molecule type" value="Genomic_DNA"/>
</dbReference>
<dbReference type="SMART" id="SM00404">
    <property type="entry name" value="PTPc_motif"/>
    <property type="match status" value="1"/>
</dbReference>
<dbReference type="SUPFAM" id="SSF52799">
    <property type="entry name" value="(Phosphotyrosine protein) phosphatases II"/>
    <property type="match status" value="1"/>
</dbReference>
<dbReference type="AlphaFoldDB" id="A0A8E5HTP6"/>
<dbReference type="GO" id="GO:0004725">
    <property type="term" value="F:protein tyrosine phosphatase activity"/>
    <property type="evidence" value="ECO:0007669"/>
    <property type="project" value="InterPro"/>
</dbReference>
<dbReference type="Gene3D" id="3.90.190.10">
    <property type="entry name" value="Protein tyrosine phosphatase superfamily"/>
    <property type="match status" value="1"/>
</dbReference>
<evidence type="ECO:0008006" key="7">
    <source>
        <dbReference type="Google" id="ProtNLM"/>
    </source>
</evidence>
<feature type="domain" description="Tyrosine-protein phosphatase" evidence="3">
    <location>
        <begin position="165"/>
        <end position="425"/>
    </location>
</feature>
<feature type="compositionally biased region" description="Basic residues" evidence="2">
    <location>
        <begin position="1"/>
        <end position="12"/>
    </location>
</feature>
<dbReference type="PANTHER" id="PTHR19134">
    <property type="entry name" value="RECEPTOR-TYPE TYROSINE-PROTEIN PHOSPHATASE"/>
    <property type="match status" value="1"/>
</dbReference>
<evidence type="ECO:0000259" key="3">
    <source>
        <dbReference type="PROSITE" id="PS50055"/>
    </source>
</evidence>
<dbReference type="InterPro" id="IPR016130">
    <property type="entry name" value="Tyr_Pase_AS"/>
</dbReference>
<evidence type="ECO:0000313" key="6">
    <source>
        <dbReference type="Proteomes" id="UP000027002"/>
    </source>
</evidence>
<dbReference type="Pfam" id="PF00102">
    <property type="entry name" value="Y_phosphatase"/>
    <property type="match status" value="1"/>
</dbReference>
<dbReference type="Proteomes" id="UP000027002">
    <property type="component" value="Chromosome 4"/>
</dbReference>
<dbReference type="OrthoDB" id="10253954at2759"/>
<accession>A0A8E5HTP6</accession>
<comment type="similarity">
    <text evidence="1">Belongs to the protein-tyrosine phosphatase family. Non-receptor class subfamily.</text>
</comment>
<evidence type="ECO:0000313" key="5">
    <source>
        <dbReference type="EMBL" id="QUC21195.1"/>
    </source>
</evidence>
<dbReference type="PANTHER" id="PTHR19134:SF449">
    <property type="entry name" value="TYROSINE-PROTEIN PHOSPHATASE 1"/>
    <property type="match status" value="1"/>
</dbReference>
<dbReference type="GeneID" id="66066215"/>
<dbReference type="KEGG" id="uvi:66066215"/>
<name>A0A8E5HTP6_USTVR</name>
<dbReference type="InterPro" id="IPR000387">
    <property type="entry name" value="Tyr_Pase_dom"/>
</dbReference>
<dbReference type="PROSITE" id="PS50056">
    <property type="entry name" value="TYR_PHOSPHATASE_2"/>
    <property type="match status" value="1"/>
</dbReference>
<dbReference type="InterPro" id="IPR003595">
    <property type="entry name" value="Tyr_Pase_cat"/>
</dbReference>
<dbReference type="PROSITE" id="PS50055">
    <property type="entry name" value="TYR_PHOSPHATASE_PTP"/>
    <property type="match status" value="1"/>
</dbReference>
<feature type="compositionally biased region" description="Low complexity" evidence="2">
    <location>
        <begin position="67"/>
        <end position="81"/>
    </location>
</feature>
<evidence type="ECO:0000256" key="1">
    <source>
        <dbReference type="ARBA" id="ARBA00009649"/>
    </source>
</evidence>
<feature type="region of interest" description="Disordered" evidence="2">
    <location>
        <begin position="1"/>
        <end position="31"/>
    </location>
</feature>
<feature type="region of interest" description="Disordered" evidence="2">
    <location>
        <begin position="62"/>
        <end position="104"/>
    </location>
</feature>
<proteinExistence type="inferred from homology"/>
<evidence type="ECO:0000256" key="2">
    <source>
        <dbReference type="SAM" id="MobiDB-lite"/>
    </source>
</evidence>
<feature type="domain" description="Tyrosine specific protein phosphatases" evidence="4">
    <location>
        <begin position="332"/>
        <end position="416"/>
    </location>
</feature>
<dbReference type="InterPro" id="IPR000242">
    <property type="entry name" value="PTP_cat"/>
</dbReference>
<feature type="compositionally biased region" description="Polar residues" evidence="2">
    <location>
        <begin position="469"/>
        <end position="478"/>
    </location>
</feature>
<feature type="region of interest" description="Disordered" evidence="2">
    <location>
        <begin position="458"/>
        <end position="486"/>
    </location>
</feature>
<reference evidence="5" key="1">
    <citation type="submission" date="2020-03" db="EMBL/GenBank/DDBJ databases">
        <title>A mixture of massive structural variations and highly conserved coding sequences in Ustilaginoidea virens genome.</title>
        <authorList>
            <person name="Zhang K."/>
            <person name="Zhao Z."/>
            <person name="Zhang Z."/>
            <person name="Li Y."/>
            <person name="Hsiang T."/>
            <person name="Sun W."/>
        </authorList>
    </citation>
    <scope>NUCLEOTIDE SEQUENCE</scope>
    <source>
        <strain evidence="5">UV-8b</strain>
    </source>
</reference>
<dbReference type="PROSITE" id="PS00383">
    <property type="entry name" value="TYR_PHOSPHATASE_1"/>
    <property type="match status" value="1"/>
</dbReference>
<gene>
    <name evidence="5" type="ORF">UV8b_05438</name>
</gene>
<evidence type="ECO:0000259" key="4">
    <source>
        <dbReference type="PROSITE" id="PS50056"/>
    </source>
</evidence>
<protein>
    <recommendedName>
        <fullName evidence="7">Protein-tyrosine phosphatase 2</fullName>
    </recommendedName>
</protein>